<evidence type="ECO:0000256" key="1">
    <source>
        <dbReference type="ARBA" id="ARBA00006849"/>
    </source>
</evidence>
<proteinExistence type="inferred from homology"/>
<dbReference type="EMBL" id="CAADGH010000073">
    <property type="protein sequence ID" value="VFK76760.1"/>
    <property type="molecule type" value="Genomic_DNA"/>
</dbReference>
<evidence type="ECO:0000313" key="6">
    <source>
        <dbReference type="EMBL" id="VFK34449.1"/>
    </source>
</evidence>
<evidence type="ECO:0000259" key="5">
    <source>
        <dbReference type="SMART" id="SM01008"/>
    </source>
</evidence>
<name>A0A451BEQ3_9GAMM</name>
<dbReference type="PANTHER" id="PTHR11908">
    <property type="entry name" value="XANTHINE DEHYDROGENASE"/>
    <property type="match status" value="1"/>
</dbReference>
<comment type="cofactor">
    <cofactor evidence="4">
        <name>Mo-molybdopterin cytosine dinucleotide</name>
        <dbReference type="ChEBI" id="CHEBI:71308"/>
    </cofactor>
</comment>
<dbReference type="SUPFAM" id="SSF56003">
    <property type="entry name" value="Molybdenum cofactor-binding domain"/>
    <property type="match status" value="1"/>
</dbReference>
<keyword evidence="2" id="KW-0500">Molybdenum</keyword>
<dbReference type="Pfam" id="PF20256">
    <property type="entry name" value="MoCoBD_2"/>
    <property type="match status" value="1"/>
</dbReference>
<dbReference type="InterPro" id="IPR000674">
    <property type="entry name" value="Ald_Oxase/Xan_DH_a/b"/>
</dbReference>
<sequence length="751" mass="82664">MKNVDTALHVRGESQFVDDIPVPEGTLYAAVYSSPIAHGNITKLDIAPAEQAEGVHGVFTAEDIPGQNQIGNIIPDEPLLASGKVHYVGQPIAIVVGNSAEIARAAARMIETEFEELPAIFDARQAYAQGELIVPPRTFSSGDIDQAWQTCDVVVEGVAESGGQEHLYLETQGTLAYPTESGLKVMSSTQSPKAVQSVVARVLDLPMHQIEVDVLRLGGGFGGKEEQATPWATMAALAAFKLKRPVKLILSRQEDMRMTGKRHPYSSDFKIGLTREGKILAYEVTFYQNAGAFSDLSPSILGRTLLHSTNSYFIPNVRATGISCRTNLPPNTAFRGFGTPQAAFVMESAIFKAAERMDLEPLVIQEKNLLQEGDPFPYGMQVENAQARRCWLEAEKEYRVEQIRREMLDFNRNHDDRKKGLAMLPICYGILFNDAVFLNQAYALVHVYGDGSVGVSTGAVEMGQGVNMKMRQVAARIFSIPLDRIKTESTNTTRVANTSPTSASYSADLNGHATRLACLKIAHRLKEFAARQLDSRQSHDVEIKNGVVYSGNQPSELTWEKLVSDAYVNRINLSAQAHYATPGIQLDKNKEKTKFFAHYVFGVAIIEVTLDCIRGVYQIDSIKVVHDFGESLDPLIDQGQMEGGIAQGLGWMTIEELNHTDDGKLVSDGFLTYKAPDIHSAPQEIQISFLKDSNNSLGIFNSKAIGEPPFMYGIGVYFAISRAMKAFRPNLEIKFSAPMTPEKLLLSLYEE</sequence>
<dbReference type="EMBL" id="CAADFQ010000072">
    <property type="protein sequence ID" value="VFK34449.1"/>
    <property type="molecule type" value="Genomic_DNA"/>
</dbReference>
<dbReference type="InterPro" id="IPR036856">
    <property type="entry name" value="Ald_Oxase/Xan_DH_a/b_sf"/>
</dbReference>
<dbReference type="Gene3D" id="3.90.1170.50">
    <property type="entry name" value="Aldehyde oxidase/xanthine dehydrogenase, a/b hammerhead"/>
    <property type="match status" value="1"/>
</dbReference>
<dbReference type="InterPro" id="IPR008274">
    <property type="entry name" value="AldOxase/xan_DH_MoCoBD1"/>
</dbReference>
<dbReference type="InterPro" id="IPR016208">
    <property type="entry name" value="Ald_Oxase/xanthine_DH-like"/>
</dbReference>
<evidence type="ECO:0000313" key="7">
    <source>
        <dbReference type="EMBL" id="VFK76760.1"/>
    </source>
</evidence>
<dbReference type="Pfam" id="PF01315">
    <property type="entry name" value="Ald_Xan_dh_C"/>
    <property type="match status" value="1"/>
</dbReference>
<dbReference type="InterPro" id="IPR046867">
    <property type="entry name" value="AldOxase/xan_DH_MoCoBD2"/>
</dbReference>
<dbReference type="PANTHER" id="PTHR11908:SF132">
    <property type="entry name" value="ALDEHYDE OXIDASE 1-RELATED"/>
    <property type="match status" value="1"/>
</dbReference>
<dbReference type="GO" id="GO:0005506">
    <property type="term" value="F:iron ion binding"/>
    <property type="evidence" value="ECO:0007669"/>
    <property type="project" value="InterPro"/>
</dbReference>
<evidence type="ECO:0000256" key="3">
    <source>
        <dbReference type="ARBA" id="ARBA00023002"/>
    </source>
</evidence>
<organism evidence="7">
    <name type="scientific">Candidatus Kentrum sp. MB</name>
    <dbReference type="NCBI Taxonomy" id="2138164"/>
    <lineage>
        <taxon>Bacteria</taxon>
        <taxon>Pseudomonadati</taxon>
        <taxon>Pseudomonadota</taxon>
        <taxon>Gammaproteobacteria</taxon>
        <taxon>Candidatus Kentrum</taxon>
    </lineage>
</organism>
<dbReference type="SUPFAM" id="SSF54665">
    <property type="entry name" value="CO dehydrogenase molybdoprotein N-domain-like"/>
    <property type="match status" value="1"/>
</dbReference>
<dbReference type="InterPro" id="IPR037165">
    <property type="entry name" value="AldOxase/xan_DH_Mopterin-bd_sf"/>
</dbReference>
<dbReference type="GO" id="GO:0016491">
    <property type="term" value="F:oxidoreductase activity"/>
    <property type="evidence" value="ECO:0007669"/>
    <property type="project" value="UniProtKB-KW"/>
</dbReference>
<dbReference type="AlphaFoldDB" id="A0A451BEQ3"/>
<dbReference type="Gene3D" id="3.30.365.10">
    <property type="entry name" value="Aldehyde oxidase/xanthine dehydrogenase, molybdopterin binding domain"/>
    <property type="match status" value="4"/>
</dbReference>
<reference evidence="7" key="1">
    <citation type="submission" date="2019-02" db="EMBL/GenBank/DDBJ databases">
        <authorList>
            <person name="Gruber-Vodicka R. H."/>
            <person name="Seah K. B. B."/>
        </authorList>
    </citation>
    <scope>NUCLEOTIDE SEQUENCE</scope>
    <source>
        <strain evidence="7">BECK_BZ198</strain>
        <strain evidence="6">BECK_BZ199</strain>
    </source>
</reference>
<evidence type="ECO:0000256" key="2">
    <source>
        <dbReference type="ARBA" id="ARBA00022505"/>
    </source>
</evidence>
<feature type="domain" description="Aldehyde oxidase/xanthine dehydrogenase a/b hammerhead" evidence="5">
    <location>
        <begin position="11"/>
        <end position="118"/>
    </location>
</feature>
<keyword evidence="3" id="KW-0560">Oxidoreductase</keyword>
<dbReference type="SMART" id="SM01008">
    <property type="entry name" value="Ald_Xan_dh_C"/>
    <property type="match status" value="1"/>
</dbReference>
<protein>
    <submittedName>
        <fullName evidence="7">Xanthine dehydrogenase large subunit</fullName>
    </submittedName>
</protein>
<gene>
    <name evidence="7" type="ORF">BECKMB1821H_GA0114242_10735</name>
    <name evidence="6" type="ORF">BECKMB1821I_GA0114274_10725</name>
</gene>
<comment type="similarity">
    <text evidence="1">Belongs to the xanthine dehydrogenase family.</text>
</comment>
<accession>A0A451BEQ3</accession>
<dbReference type="Pfam" id="PF02738">
    <property type="entry name" value="MoCoBD_1"/>
    <property type="match status" value="1"/>
</dbReference>
<dbReference type="FunFam" id="3.30.365.10:FF:000001">
    <property type="entry name" value="Xanthine dehydrogenase oxidase"/>
    <property type="match status" value="1"/>
</dbReference>
<evidence type="ECO:0000256" key="4">
    <source>
        <dbReference type="ARBA" id="ARBA00053029"/>
    </source>
</evidence>